<evidence type="ECO:0000259" key="5">
    <source>
        <dbReference type="Pfam" id="PF14679"/>
    </source>
</evidence>
<feature type="domain" description="FANCI helical" evidence="5">
    <location>
        <begin position="308"/>
        <end position="372"/>
    </location>
</feature>
<evidence type="ECO:0000259" key="4">
    <source>
        <dbReference type="Pfam" id="PF14678"/>
    </source>
</evidence>
<protein>
    <submittedName>
        <fullName evidence="7">Uncharacterized protein</fullName>
    </submittedName>
</protein>
<evidence type="ECO:0000259" key="6">
    <source>
        <dbReference type="Pfam" id="PF14680"/>
    </source>
</evidence>
<dbReference type="Pfam" id="PF14680">
    <property type="entry name" value="FANCI_HD2"/>
    <property type="match status" value="1"/>
</dbReference>
<proteinExistence type="predicted"/>
<dbReference type="InterPro" id="IPR029315">
    <property type="entry name" value="FANCI_S2"/>
</dbReference>
<dbReference type="Pfam" id="PF14678">
    <property type="entry name" value="FANCI_S4"/>
    <property type="match status" value="2"/>
</dbReference>
<dbReference type="InterPro" id="IPR026171">
    <property type="entry name" value="FANCI"/>
</dbReference>
<dbReference type="GO" id="GO:0006281">
    <property type="term" value="P:DNA repair"/>
    <property type="evidence" value="ECO:0007669"/>
    <property type="project" value="InterPro"/>
</dbReference>
<evidence type="ECO:0000259" key="3">
    <source>
        <dbReference type="Pfam" id="PF14676"/>
    </source>
</evidence>
<dbReference type="Proteomes" id="UP000078512">
    <property type="component" value="Unassembled WGS sequence"/>
</dbReference>
<reference evidence="7 8" key="1">
    <citation type="submission" date="2016-05" db="EMBL/GenBank/DDBJ databases">
        <title>Genome sequencing reveals origins of a unique bacterial endosymbiosis in the earliest lineages of terrestrial Fungi.</title>
        <authorList>
            <consortium name="DOE Joint Genome Institute"/>
            <person name="Uehling J."/>
            <person name="Gryganskyi A."/>
            <person name="Hameed K."/>
            <person name="Tschaplinski T."/>
            <person name="Misztal P."/>
            <person name="Wu S."/>
            <person name="Desiro A."/>
            <person name="Vande Pol N."/>
            <person name="Du Z.-Y."/>
            <person name="Zienkiewicz A."/>
            <person name="Zienkiewicz K."/>
            <person name="Morin E."/>
            <person name="Tisserant E."/>
            <person name="Splivallo R."/>
            <person name="Hainaut M."/>
            <person name="Henrissat B."/>
            <person name="Ohm R."/>
            <person name="Kuo A."/>
            <person name="Yan J."/>
            <person name="Lipzen A."/>
            <person name="Nolan M."/>
            <person name="Labutti K."/>
            <person name="Barry K."/>
            <person name="Goldstein A."/>
            <person name="Labbe J."/>
            <person name="Schadt C."/>
            <person name="Tuskan G."/>
            <person name="Grigoriev I."/>
            <person name="Martin F."/>
            <person name="Vilgalys R."/>
            <person name="Bonito G."/>
        </authorList>
    </citation>
    <scope>NUCLEOTIDE SEQUENCE [LARGE SCALE GENOMIC DNA]</scope>
    <source>
        <strain evidence="7 8">AG-77</strain>
    </source>
</reference>
<feature type="compositionally biased region" description="Acidic residues" evidence="1">
    <location>
        <begin position="1633"/>
        <end position="1663"/>
    </location>
</feature>
<feature type="region of interest" description="Disordered" evidence="1">
    <location>
        <begin position="1072"/>
        <end position="1099"/>
    </location>
</feature>
<feature type="domain" description="FANCI solenoid 2" evidence="3">
    <location>
        <begin position="400"/>
        <end position="560"/>
    </location>
</feature>
<dbReference type="InterPro" id="IPR029310">
    <property type="entry name" value="FANCI_HD1"/>
</dbReference>
<feature type="domain" description="FANCI solenoid 4" evidence="4">
    <location>
        <begin position="1241"/>
        <end position="1394"/>
    </location>
</feature>
<organism evidence="7 8">
    <name type="scientific">Linnemannia elongata AG-77</name>
    <dbReference type="NCBI Taxonomy" id="1314771"/>
    <lineage>
        <taxon>Eukaryota</taxon>
        <taxon>Fungi</taxon>
        <taxon>Fungi incertae sedis</taxon>
        <taxon>Mucoromycota</taxon>
        <taxon>Mortierellomycotina</taxon>
        <taxon>Mortierellomycetes</taxon>
        <taxon>Mortierellales</taxon>
        <taxon>Mortierellaceae</taxon>
        <taxon>Linnemannia</taxon>
    </lineage>
</organism>
<feature type="region of interest" description="Disordered" evidence="1">
    <location>
        <begin position="1603"/>
        <end position="1674"/>
    </location>
</feature>
<dbReference type="SUPFAM" id="SSF48371">
    <property type="entry name" value="ARM repeat"/>
    <property type="match status" value="1"/>
</dbReference>
<feature type="domain" description="FANCI helical" evidence="6">
    <location>
        <begin position="592"/>
        <end position="778"/>
    </location>
</feature>
<evidence type="ECO:0000256" key="1">
    <source>
        <dbReference type="SAM" id="MobiDB-lite"/>
    </source>
</evidence>
<feature type="compositionally biased region" description="Gly residues" evidence="1">
    <location>
        <begin position="1514"/>
        <end position="1530"/>
    </location>
</feature>
<dbReference type="GO" id="GO:0070182">
    <property type="term" value="F:DNA polymerase binding"/>
    <property type="evidence" value="ECO:0007669"/>
    <property type="project" value="TreeGrafter"/>
</dbReference>
<dbReference type="PANTHER" id="PTHR21818:SF0">
    <property type="entry name" value="FANCONI ANEMIA GROUP I PROTEIN"/>
    <property type="match status" value="1"/>
</dbReference>
<sequence length="1674" mass="185209">MDTLLKLHNQDPSGATLRDHLDEVDSGQDQISNLIAESLRDKGLTFNGSEYGADCLQLVRAILRASPEEGEGSGRRSQVIKGCISWLIQVGDEESGGTSAVQLEEVTGKLVNILIDVGHSFDADALVQSIYTMTEAVRNQRHPHRQLFALFSRLLVIAANLGTVLVPDSSEEISGNEFKDIILDRIFTAPWNRKSVVPLASALADVEMENQQLEMAIVKIMKQFKQVDAADLPILFHNLLSLSSKGHQQLVLRGTLEFFDRLNAGGHIADSLRSDNTKDVAHLEFKDMTAIVSAIILHFSYAVGQDQELGTELLKHMKNGKTAYLSSFSLACLLTMTRIHRFEDSVLDYLKSSILTVFRDQERMQKDSWVLQFEGMSPPPILDMFYDIIRKLPFDLEQLTPSVVQCGVHIMDYAAPPSPWKASDAVKKHGPKSPNERACELGASILAETFKTQASARTEILDCIMSRIVTKSSNTVYFLDLLESITKDSPDALEEHLSRVKESLDYLSFLTPSTAVRLMAAVKDVAKQNRSFRDSLILILRKSLFSKNLESRQVALSGFLLLLKPSSKPRLSMRGGSSRSSSIQGQETDLFGYSLEILGTLRRCLGQQGEVRLSLYLGLMEIVESVPQLNPVVFEILQAHFAHFYNPTFNRMAPLKLEECVGQARTGGEPTFVEPLQYLMSGVVRSLVGLEKLKRKAPHTQPISADDQLVEECVRDLDNILLGLERAGLEDFELDKTSDFSMASNIGARNNMYATLLNGCYEVAIEFVVLRQSSQGENSAANGKRIAHSRQSSSDRQFQSMTLNAGCSELILHLFGKMRKLHDIVRDKVVMQRGKKLGPLGEASALGLECVTKLVECMFAEPAEGQEPDAEALRLKSNDEFLVYITIVIQALLTRLHTSADSLSDNDYDYCRRLTSVLVREFIVSERPDGPKAMAAGAKGKDKNKSWLMTGIEALTAGLMTVQRFYPVNPSTMGTTPEFLHNHKIVAGFLAATLPQANGGHGRDQRASDVVAWTTSRTIRNDVDSLAAAYIQYLQELLVMFVNETIPLLKEAVGVLQVIQVLSQYLSRSSDLSSQGGQQGASDPELSRTSSTLSMDSTSSRPRQLDMLVHWLVKLCRDQAVDDTTLTKALLSMILQLEQECMTPQANADLLAVDDIEAGSASNIRLAMGPVSLGFGSVTASSVVAQCPEAATRLRLAADILLTYGMNHGGPNLPSLRDLPDEIPQEEGVEEGIMRLFNLKKEIGTEARFSVVTIRTSGVVADVLLQQVERSLEGLEWALGKLRFCGLAPAGSDRPCPKHSTNGSHAQLHELPSPHSEAHRLCLPGECRVTMGKKPFQEFEGEICWRVEACLWVLVRISQSCINQATSEHLIRVLQRCYKVLTALTKHYLKPATASPLNLFPTQSSPSSSSSCGPGLSLSAAKLKGKGGQNKASAGVIQLPHGFLRVTQVAGMELSVHLYTFLSYFQMLDEERRNRDHERQANGKKGKKAGGTKGDEKGKDPMDDDESGIPKNNLGGGAAGGRGGGVGGGAKSRQKAKILRESKLIPTLIYGVEQYERFVIQLSKKSKVHLTQFMRRSTARDFRIQIQRLGDLGLEDQYDEERQLQQLQEQEQEREREQLQMLQQGRRQHEGEGDVDMEVDDDDGLAQDEDEGEEEQDDEEEEETLHNRKRARRT</sequence>
<accession>A0A197KGI0</accession>
<dbReference type="Pfam" id="PF14676">
    <property type="entry name" value="FANCI_S2"/>
    <property type="match status" value="1"/>
</dbReference>
<dbReference type="Pfam" id="PF14675">
    <property type="entry name" value="FANCI_S1"/>
    <property type="match status" value="1"/>
</dbReference>
<dbReference type="EMBL" id="KV442012">
    <property type="protein sequence ID" value="OAQ36263.1"/>
    <property type="molecule type" value="Genomic_DNA"/>
</dbReference>
<feature type="domain" description="FANCI solenoid 4" evidence="4">
    <location>
        <begin position="1531"/>
        <end position="1589"/>
    </location>
</feature>
<keyword evidence="8" id="KW-1185">Reference proteome</keyword>
<dbReference type="InterPro" id="IPR029314">
    <property type="entry name" value="FANCI_S4"/>
</dbReference>
<evidence type="ECO:0000313" key="8">
    <source>
        <dbReference type="Proteomes" id="UP000078512"/>
    </source>
</evidence>
<evidence type="ECO:0000259" key="2">
    <source>
        <dbReference type="Pfam" id="PF14675"/>
    </source>
</evidence>
<name>A0A197KGI0_9FUNG</name>
<feature type="region of interest" description="Disordered" evidence="1">
    <location>
        <begin position="1473"/>
        <end position="1535"/>
    </location>
</feature>
<dbReference type="PANTHER" id="PTHR21818">
    <property type="entry name" value="BC025462 PROTEIN"/>
    <property type="match status" value="1"/>
</dbReference>
<dbReference type="OrthoDB" id="195089at2759"/>
<dbReference type="InterPro" id="IPR029312">
    <property type="entry name" value="FANCI_HD2"/>
</dbReference>
<dbReference type="InterPro" id="IPR016024">
    <property type="entry name" value="ARM-type_fold"/>
</dbReference>
<evidence type="ECO:0000313" key="7">
    <source>
        <dbReference type="EMBL" id="OAQ36263.1"/>
    </source>
</evidence>
<feature type="domain" description="FANCI solenoid 1" evidence="2">
    <location>
        <begin position="104"/>
        <end position="303"/>
    </location>
</feature>
<gene>
    <name evidence="7" type="ORF">K457DRAFT_132237</name>
</gene>
<dbReference type="STRING" id="1314771.A0A197KGI0"/>
<dbReference type="InterPro" id="IPR029308">
    <property type="entry name" value="FANCI_S1"/>
</dbReference>
<dbReference type="Pfam" id="PF14679">
    <property type="entry name" value="FANCI_HD1"/>
    <property type="match status" value="1"/>
</dbReference>